<dbReference type="Gene3D" id="2.60.40.10">
    <property type="entry name" value="Immunoglobulins"/>
    <property type="match status" value="1"/>
</dbReference>
<keyword evidence="4" id="KW-1185">Reference proteome</keyword>
<evidence type="ECO:0000256" key="1">
    <source>
        <dbReference type="SAM" id="SignalP"/>
    </source>
</evidence>
<gene>
    <name evidence="3" type="ORF">FH966_08600</name>
</gene>
<accession>A0A549YIP4</accession>
<dbReference type="Pfam" id="PF13115">
    <property type="entry name" value="YtkA"/>
    <property type="match status" value="1"/>
</dbReference>
<dbReference type="EMBL" id="VJMZ01000001">
    <property type="protein sequence ID" value="TRM11734.1"/>
    <property type="molecule type" value="Genomic_DNA"/>
</dbReference>
<comment type="caution">
    <text evidence="3">The sequence shown here is derived from an EMBL/GenBank/DDBJ whole genome shotgun (WGS) entry which is preliminary data.</text>
</comment>
<dbReference type="InterPro" id="IPR032693">
    <property type="entry name" value="YtkA-like_dom"/>
</dbReference>
<evidence type="ECO:0000259" key="2">
    <source>
        <dbReference type="Pfam" id="PF13115"/>
    </source>
</evidence>
<feature type="domain" description="YtkA-like" evidence="2">
    <location>
        <begin position="37"/>
        <end position="120"/>
    </location>
</feature>
<name>A0A549YIP4_9BACI</name>
<dbReference type="RefSeq" id="WP_142790821.1">
    <property type="nucleotide sequence ID" value="NZ_VJMZ01000001.1"/>
</dbReference>
<protein>
    <submittedName>
        <fullName evidence="3">FixH family protein</fullName>
    </submittedName>
</protein>
<evidence type="ECO:0000313" key="3">
    <source>
        <dbReference type="EMBL" id="TRM11734.1"/>
    </source>
</evidence>
<organism evidence="3 4">
    <name type="scientific">Lentibacillus cibarius</name>
    <dbReference type="NCBI Taxonomy" id="2583219"/>
    <lineage>
        <taxon>Bacteria</taxon>
        <taxon>Bacillati</taxon>
        <taxon>Bacillota</taxon>
        <taxon>Bacilli</taxon>
        <taxon>Bacillales</taxon>
        <taxon>Bacillaceae</taxon>
        <taxon>Lentibacillus</taxon>
    </lineage>
</organism>
<feature type="chain" id="PRO_5038363091" evidence="1">
    <location>
        <begin position="19"/>
        <end position="148"/>
    </location>
</feature>
<keyword evidence="1" id="KW-0732">Signal</keyword>
<proteinExistence type="predicted"/>
<reference evidence="3 4" key="1">
    <citation type="submission" date="2019-07" db="EMBL/GenBank/DDBJ databases">
        <title>Genomic analysis of Lentibacillus sp. NKC851-2.</title>
        <authorList>
            <person name="Oh Y.J."/>
        </authorList>
    </citation>
    <scope>NUCLEOTIDE SEQUENCE [LARGE SCALE GENOMIC DNA]</scope>
    <source>
        <strain evidence="3 4">NKC851-2</strain>
    </source>
</reference>
<sequence>MKKTIWTILVVLAMAILAACGSGDNNNTEQGSDNEEEELKAIEVDFDVPETAEAGETVNLQATVTYGDEKVTDAEEMEFEYWEKGNQDDSTMVESTNNGDGTYTAEVTFDQDGVYEIYAHTTARDMHTMPKKSITIGDGADSEAENSD</sequence>
<dbReference type="InterPro" id="IPR013783">
    <property type="entry name" value="Ig-like_fold"/>
</dbReference>
<dbReference type="Proteomes" id="UP000319280">
    <property type="component" value="Unassembled WGS sequence"/>
</dbReference>
<evidence type="ECO:0000313" key="4">
    <source>
        <dbReference type="Proteomes" id="UP000319280"/>
    </source>
</evidence>
<dbReference type="AlphaFoldDB" id="A0A549YIP4"/>
<dbReference type="PROSITE" id="PS51257">
    <property type="entry name" value="PROKAR_LIPOPROTEIN"/>
    <property type="match status" value="1"/>
</dbReference>
<feature type="signal peptide" evidence="1">
    <location>
        <begin position="1"/>
        <end position="18"/>
    </location>
</feature>